<keyword evidence="3" id="KW-1185">Reference proteome</keyword>
<evidence type="ECO:0000259" key="1">
    <source>
        <dbReference type="Pfam" id="PF18765"/>
    </source>
</evidence>
<comment type="caution">
    <text evidence="2">The sequence shown here is derived from an EMBL/GenBank/DDBJ whole genome shotgun (WGS) entry which is preliminary data.</text>
</comment>
<gene>
    <name evidence="2" type="ORF">J5Y09_14810</name>
</gene>
<dbReference type="InterPro" id="IPR043519">
    <property type="entry name" value="NT_sf"/>
</dbReference>
<evidence type="ECO:0000313" key="2">
    <source>
        <dbReference type="EMBL" id="MBP0465194.1"/>
    </source>
</evidence>
<reference evidence="2 3" key="1">
    <citation type="submission" date="2021-03" db="EMBL/GenBank/DDBJ databases">
        <authorList>
            <person name="So Y."/>
        </authorList>
    </citation>
    <scope>NUCLEOTIDE SEQUENCE [LARGE SCALE GENOMIC DNA]</scope>
    <source>
        <strain evidence="2 3">PWR1</strain>
    </source>
</reference>
<proteinExistence type="predicted"/>
<dbReference type="Pfam" id="PF18765">
    <property type="entry name" value="Polbeta"/>
    <property type="match status" value="1"/>
</dbReference>
<protein>
    <recommendedName>
        <fullName evidence="1">Polymerase beta nucleotidyltransferase domain-containing protein</fullName>
    </recommendedName>
</protein>
<accession>A0ABS4AVB3</accession>
<evidence type="ECO:0000313" key="3">
    <source>
        <dbReference type="Proteomes" id="UP000680815"/>
    </source>
</evidence>
<dbReference type="Proteomes" id="UP000680815">
    <property type="component" value="Unassembled WGS sequence"/>
</dbReference>
<feature type="domain" description="Polymerase beta nucleotidyltransferase" evidence="1">
    <location>
        <begin position="109"/>
        <end position="208"/>
    </location>
</feature>
<organism evidence="2 3">
    <name type="scientific">Roseomonas nitratireducens</name>
    <dbReference type="NCBI Taxonomy" id="2820810"/>
    <lineage>
        <taxon>Bacteria</taxon>
        <taxon>Pseudomonadati</taxon>
        <taxon>Pseudomonadota</taxon>
        <taxon>Alphaproteobacteria</taxon>
        <taxon>Acetobacterales</taxon>
        <taxon>Roseomonadaceae</taxon>
        <taxon>Roseomonas</taxon>
    </lineage>
</organism>
<sequence>MNQPTFHSLNRWDKRLVRAVGRAYRQNGAEGTLEPQAWFRIRDAYLAAGGDPAIAATEPNVILATLARVYPAWLHETAMDAEQPHRRQEREARHGRSLDRLRAVVGEWAQGEPLVRMVWLIGSRAVGDPYPGSDVDLVLSLSSDPAVVAQGAQGRGAVLTLMRQDRREAWQAALQERIAQEVQVLVLFRDNDIVRDAVKREGVCLYRRRAAPGLRKAP</sequence>
<dbReference type="InterPro" id="IPR041633">
    <property type="entry name" value="Polbeta"/>
</dbReference>
<dbReference type="SUPFAM" id="SSF81301">
    <property type="entry name" value="Nucleotidyltransferase"/>
    <property type="match status" value="1"/>
</dbReference>
<name>A0ABS4AVB3_9PROT</name>
<dbReference type="Gene3D" id="3.30.460.10">
    <property type="entry name" value="Beta Polymerase, domain 2"/>
    <property type="match status" value="1"/>
</dbReference>
<dbReference type="EMBL" id="JAGIYZ010000013">
    <property type="protein sequence ID" value="MBP0465194.1"/>
    <property type="molecule type" value="Genomic_DNA"/>
</dbReference>
<dbReference type="RefSeq" id="WP_209352576.1">
    <property type="nucleotide sequence ID" value="NZ_JAGIYZ010000013.1"/>
</dbReference>